<dbReference type="EMBL" id="MAGO01000006">
    <property type="protein sequence ID" value="OCC15158.1"/>
    <property type="molecule type" value="Genomic_DNA"/>
</dbReference>
<dbReference type="GO" id="GO:0006537">
    <property type="term" value="P:glutamate biosynthetic process"/>
    <property type="evidence" value="ECO:0007669"/>
    <property type="project" value="UniProtKB-ARBA"/>
</dbReference>
<dbReference type="STRING" id="1156395.DBT_1278"/>
<dbReference type="PROSITE" id="PS00074">
    <property type="entry name" value="GLFV_DEHYDROGENASE"/>
    <property type="match status" value="1"/>
</dbReference>
<keyword evidence="11" id="KW-1185">Reference proteome</keyword>
<feature type="binding site" evidence="6">
    <location>
        <position position="95"/>
    </location>
    <ligand>
        <name>substrate</name>
    </ligand>
</feature>
<dbReference type="InterPro" id="IPR046346">
    <property type="entry name" value="Aminoacid_DH-like_N_sf"/>
</dbReference>
<dbReference type="CDD" id="cd05313">
    <property type="entry name" value="NAD_bind_2_Glu_DH"/>
    <property type="match status" value="1"/>
</dbReference>
<feature type="binding site" evidence="6">
    <location>
        <position position="170"/>
    </location>
    <ligand>
        <name>substrate</name>
    </ligand>
</feature>
<feature type="binding site" evidence="6">
    <location>
        <position position="245"/>
    </location>
    <ligand>
        <name>NAD(+)</name>
        <dbReference type="ChEBI" id="CHEBI:57540"/>
    </ligand>
</feature>
<feature type="active site" description="Proton donor" evidence="5">
    <location>
        <position position="131"/>
    </location>
</feature>
<dbReference type="Gene3D" id="1.10.285.10">
    <property type="entry name" value="Glutamate Dehydrogenase, chain A, domain 3"/>
    <property type="match status" value="2"/>
</dbReference>
<accession>A0A1B9F5D3</accession>
<dbReference type="PATRIC" id="fig|1156395.6.peg.1292"/>
<protein>
    <recommendedName>
        <fullName evidence="4">Glutamate dehydrogenase</fullName>
    </recommendedName>
</protein>
<dbReference type="InterPro" id="IPR006095">
    <property type="entry name" value="Glu/Leu/Phe/Val/Trp_DH"/>
</dbReference>
<feature type="binding site" evidence="6">
    <location>
        <position position="119"/>
    </location>
    <ligand>
        <name>substrate</name>
    </ligand>
</feature>
<dbReference type="Pfam" id="PF00208">
    <property type="entry name" value="ELFV_dehydrog"/>
    <property type="match status" value="1"/>
</dbReference>
<evidence type="ECO:0000256" key="8">
    <source>
        <dbReference type="RuleBase" id="RU004417"/>
    </source>
</evidence>
<dbReference type="FunFam" id="3.40.50.10860:FF:000002">
    <property type="entry name" value="Glutamate dehydrogenase"/>
    <property type="match status" value="1"/>
</dbReference>
<keyword evidence="6" id="KW-0547">Nucleotide-binding</keyword>
<organism evidence="10 11">
    <name type="scientific">Dissulfuribacter thermophilus</name>
    <dbReference type="NCBI Taxonomy" id="1156395"/>
    <lineage>
        <taxon>Bacteria</taxon>
        <taxon>Pseudomonadati</taxon>
        <taxon>Thermodesulfobacteriota</taxon>
        <taxon>Dissulfuribacteria</taxon>
        <taxon>Dissulfuribacterales</taxon>
        <taxon>Dissulfuribacteraceae</taxon>
        <taxon>Dissulfuribacter</taxon>
    </lineage>
</organism>
<dbReference type="InterPro" id="IPR033524">
    <property type="entry name" value="Glu/Leu/Phe/Val_DH_AS"/>
</dbReference>
<proteinExistence type="inferred from homology"/>
<dbReference type="Proteomes" id="UP000093080">
    <property type="component" value="Unassembled WGS sequence"/>
</dbReference>
<keyword evidence="3 4" id="KW-0560">Oxidoreductase</keyword>
<evidence type="ECO:0000259" key="9">
    <source>
        <dbReference type="SMART" id="SM00839"/>
    </source>
</evidence>
<dbReference type="SUPFAM" id="SSF53223">
    <property type="entry name" value="Aminoacid dehydrogenase-like, N-terminal domain"/>
    <property type="match status" value="1"/>
</dbReference>
<keyword evidence="6" id="KW-0520">NAD</keyword>
<dbReference type="Pfam" id="PF02812">
    <property type="entry name" value="ELFV_dehydrog_N"/>
    <property type="match status" value="1"/>
</dbReference>
<feature type="binding site" evidence="6">
    <location>
        <position position="383"/>
    </location>
    <ligand>
        <name>substrate</name>
    </ligand>
</feature>
<sequence length="451" mass="49809">MAAVCLSEGLHTFIKGIKERHPGDREFHQAVFEVAQDIIPFMDKNPIYREKRIFERLTEADRIIIFRVTWEDDQGVIHTNRGYRIQHSNAIGPYKGGIRFRAPLRLSVLKALAFEQTFKNSLTGLPMGGAKGGANFNPKGKSDREIMKFCQQYMTELSRYIGPNLDIPAGDIGVGEREISYMFGQYKKIKNEFSGALTGKGVSFGGSLIRKEATGYGCAYMLEFVLKEQNQRLEGKSVAVSGAGNVAIHAIEKLVNKGANVITVSDSSGFVYAPKGLAEKDVEELKILKFEKRGRISQFAKDRGLRYFSGKKPWAVPCDIALPCAIQNEISDSDAKTLIMNGCRFFLEGANIPCTPEAVHTIMASKRVFIPGKAANAGGVAVSGLELTQNSMRLSWTEEELDLRLKEIMADIHATIVKYGREHDGYVNYKKGANIGAFLKVADAMLSCGTV</sequence>
<evidence type="ECO:0000256" key="1">
    <source>
        <dbReference type="ARBA" id="ARBA00006382"/>
    </source>
</evidence>
<dbReference type="SUPFAM" id="SSF51735">
    <property type="entry name" value="NAD(P)-binding Rossmann-fold domains"/>
    <property type="match status" value="1"/>
</dbReference>
<dbReference type="AlphaFoldDB" id="A0A1B9F5D3"/>
<dbReference type="FunFam" id="1.10.285.10:FF:000001">
    <property type="entry name" value="Glutamate dehydrogenase"/>
    <property type="match status" value="1"/>
</dbReference>
<dbReference type="InterPro" id="IPR006097">
    <property type="entry name" value="Glu/Leu/Phe/Val/Trp_DH_dimer"/>
</dbReference>
<name>A0A1B9F5D3_9BACT</name>
<dbReference type="InterPro" id="IPR014362">
    <property type="entry name" value="Glu_DH"/>
</dbReference>
<dbReference type="GO" id="GO:0000166">
    <property type="term" value="F:nucleotide binding"/>
    <property type="evidence" value="ECO:0007669"/>
    <property type="project" value="UniProtKB-KW"/>
</dbReference>
<dbReference type="NCBIfam" id="NF006929">
    <property type="entry name" value="PRK09414.1"/>
    <property type="match status" value="1"/>
</dbReference>
<dbReference type="PRINTS" id="PR00082">
    <property type="entry name" value="GLFDHDRGNASE"/>
</dbReference>
<evidence type="ECO:0000256" key="3">
    <source>
        <dbReference type="ARBA" id="ARBA00023002"/>
    </source>
</evidence>
<feature type="site" description="Important for catalysis" evidence="7">
    <location>
        <position position="171"/>
    </location>
</feature>
<dbReference type="GO" id="GO:0005829">
    <property type="term" value="C:cytosol"/>
    <property type="evidence" value="ECO:0007669"/>
    <property type="project" value="TreeGrafter"/>
</dbReference>
<dbReference type="FunFam" id="3.40.50.720:FF:000030">
    <property type="entry name" value="Glutamate dehydrogenase"/>
    <property type="match status" value="1"/>
</dbReference>
<dbReference type="RefSeq" id="WP_067617821.1">
    <property type="nucleotide sequence ID" value="NZ_MAGO01000006.1"/>
</dbReference>
<evidence type="ECO:0000313" key="10">
    <source>
        <dbReference type="EMBL" id="OCC15158.1"/>
    </source>
</evidence>
<dbReference type="SMART" id="SM00839">
    <property type="entry name" value="ELFV_dehydrog"/>
    <property type="match status" value="1"/>
</dbReference>
<dbReference type="OrthoDB" id="9803297at2"/>
<comment type="similarity">
    <text evidence="1 4 8">Belongs to the Glu/Leu/Phe/Val dehydrogenases family.</text>
</comment>
<evidence type="ECO:0000313" key="11">
    <source>
        <dbReference type="Proteomes" id="UP000093080"/>
    </source>
</evidence>
<comment type="caution">
    <text evidence="10">The sequence shown here is derived from an EMBL/GenBank/DDBJ whole genome shotgun (WGS) entry which is preliminary data.</text>
</comment>
<feature type="binding site" evidence="6">
    <location>
        <position position="116"/>
    </location>
    <ligand>
        <name>substrate</name>
    </ligand>
</feature>
<dbReference type="PANTHER" id="PTHR43571:SF1">
    <property type="entry name" value="NADP-SPECIFIC GLUTAMATE DEHYDROGENASE 1-RELATED"/>
    <property type="match status" value="1"/>
</dbReference>
<dbReference type="InterPro" id="IPR033922">
    <property type="entry name" value="NAD_bind_Glu_DH"/>
</dbReference>
<dbReference type="PIRSF" id="PIRSF000185">
    <property type="entry name" value="Glu_DH"/>
    <property type="match status" value="1"/>
</dbReference>
<evidence type="ECO:0000256" key="2">
    <source>
        <dbReference type="ARBA" id="ARBA00011643"/>
    </source>
</evidence>
<evidence type="ECO:0000256" key="7">
    <source>
        <dbReference type="PIRSR" id="PIRSR000185-3"/>
    </source>
</evidence>
<feature type="binding site" evidence="6">
    <location>
        <position position="214"/>
    </location>
    <ligand>
        <name>NAD(+)</name>
        <dbReference type="ChEBI" id="CHEBI:57540"/>
    </ligand>
</feature>
<dbReference type="GO" id="GO:0004354">
    <property type="term" value="F:glutamate dehydrogenase (NADP+) activity"/>
    <property type="evidence" value="ECO:0007669"/>
    <property type="project" value="TreeGrafter"/>
</dbReference>
<dbReference type="Gene3D" id="3.40.50.10860">
    <property type="entry name" value="Leucine Dehydrogenase, chain A, domain 1"/>
    <property type="match status" value="1"/>
</dbReference>
<evidence type="ECO:0000256" key="6">
    <source>
        <dbReference type="PIRSR" id="PIRSR000185-2"/>
    </source>
</evidence>
<comment type="subunit">
    <text evidence="2">Homohexamer.</text>
</comment>
<dbReference type="PANTHER" id="PTHR43571">
    <property type="entry name" value="NADP-SPECIFIC GLUTAMATE DEHYDROGENASE 1-RELATED"/>
    <property type="match status" value="1"/>
</dbReference>
<evidence type="ECO:0000256" key="5">
    <source>
        <dbReference type="PIRSR" id="PIRSR000185-1"/>
    </source>
</evidence>
<reference evidence="10 11" key="1">
    <citation type="submission" date="2016-06" db="EMBL/GenBank/DDBJ databases">
        <title>Respiratory ammonification of nitrate coupled to the oxidation of elemental sulfur in deep-sea autotrophic thermophilic bacteria.</title>
        <authorList>
            <person name="Slobodkina G.B."/>
            <person name="Mardanov A.V."/>
            <person name="Ravin N.V."/>
            <person name="Frolova A.A."/>
            <person name="Viryasiv M.B."/>
            <person name="Chernyh N.A."/>
            <person name="Bonch-Osmolovskaya E.A."/>
            <person name="Slobodkin A.I."/>
        </authorList>
    </citation>
    <scope>NUCLEOTIDE SEQUENCE [LARGE SCALE GENOMIC DNA]</scope>
    <source>
        <strain evidence="10 11">S69</strain>
    </source>
</reference>
<dbReference type="InterPro" id="IPR036291">
    <property type="entry name" value="NAD(P)-bd_dom_sf"/>
</dbReference>
<dbReference type="InterPro" id="IPR006096">
    <property type="entry name" value="Glu/Leu/Phe/Val/Trp_DH_C"/>
</dbReference>
<feature type="domain" description="Glutamate/phenylalanine/leucine/valine/L-tryptophan dehydrogenase C-terminal" evidence="9">
    <location>
        <begin position="207"/>
        <end position="449"/>
    </location>
</feature>
<evidence type="ECO:0000256" key="4">
    <source>
        <dbReference type="PIRNR" id="PIRNR000185"/>
    </source>
</evidence>
<gene>
    <name evidence="10" type="ORF">DBT_1278</name>
</gene>
<dbReference type="InterPro" id="IPR050724">
    <property type="entry name" value="Glu_Leu_Phe_Val_DH"/>
</dbReference>
<dbReference type="Gene3D" id="3.40.50.720">
    <property type="entry name" value="NAD(P)-binding Rossmann-like Domain"/>
    <property type="match status" value="1"/>
</dbReference>